<name>A0ABP8DIW4_9ACTN</name>
<accession>A0ABP8DIW4</accession>
<reference evidence="2" key="1">
    <citation type="journal article" date="2019" name="Int. J. Syst. Evol. Microbiol.">
        <title>The Global Catalogue of Microorganisms (GCM) 10K type strain sequencing project: providing services to taxonomists for standard genome sequencing and annotation.</title>
        <authorList>
            <consortium name="The Broad Institute Genomics Platform"/>
            <consortium name="The Broad Institute Genome Sequencing Center for Infectious Disease"/>
            <person name="Wu L."/>
            <person name="Ma J."/>
        </authorList>
    </citation>
    <scope>NUCLEOTIDE SEQUENCE [LARGE SCALE GENOMIC DNA]</scope>
    <source>
        <strain evidence="2">JCM 17441</strain>
    </source>
</reference>
<evidence type="ECO:0000313" key="1">
    <source>
        <dbReference type="EMBL" id="GAA4257130.1"/>
    </source>
</evidence>
<proteinExistence type="predicted"/>
<dbReference type="EMBL" id="BAABAT010000026">
    <property type="protein sequence ID" value="GAA4257130.1"/>
    <property type="molecule type" value="Genomic_DNA"/>
</dbReference>
<protein>
    <submittedName>
        <fullName evidence="1">Uncharacterized protein</fullName>
    </submittedName>
</protein>
<sequence>MRTTLSGLALHHRAALRPCRVAPVPRRATSVPAAPMPRCAVPRPCPLCRAASVPRPRRAVPRPRGAAGISRRLVLHGGDWNAGTAIAAGWARFGRPVRPCDGKAAESDRWPE</sequence>
<keyword evidence="2" id="KW-1185">Reference proteome</keyword>
<gene>
    <name evidence="1" type="ORF">GCM10022255_072760</name>
</gene>
<evidence type="ECO:0000313" key="2">
    <source>
        <dbReference type="Proteomes" id="UP001500620"/>
    </source>
</evidence>
<organism evidence="1 2">
    <name type="scientific">Dactylosporangium darangshiense</name>
    <dbReference type="NCBI Taxonomy" id="579108"/>
    <lineage>
        <taxon>Bacteria</taxon>
        <taxon>Bacillati</taxon>
        <taxon>Actinomycetota</taxon>
        <taxon>Actinomycetes</taxon>
        <taxon>Micromonosporales</taxon>
        <taxon>Micromonosporaceae</taxon>
        <taxon>Dactylosporangium</taxon>
    </lineage>
</organism>
<comment type="caution">
    <text evidence="1">The sequence shown here is derived from an EMBL/GenBank/DDBJ whole genome shotgun (WGS) entry which is preliminary data.</text>
</comment>
<dbReference type="Proteomes" id="UP001500620">
    <property type="component" value="Unassembled WGS sequence"/>
</dbReference>